<evidence type="ECO:0000313" key="2">
    <source>
        <dbReference type="EMBL" id="RRS04569.1"/>
    </source>
</evidence>
<dbReference type="PANTHER" id="PTHR36920">
    <property type="match status" value="1"/>
</dbReference>
<dbReference type="InterPro" id="IPR005618">
    <property type="entry name" value="OMPW"/>
</dbReference>
<feature type="signal peptide" evidence="1">
    <location>
        <begin position="1"/>
        <end position="28"/>
    </location>
</feature>
<evidence type="ECO:0000313" key="3">
    <source>
        <dbReference type="Proteomes" id="UP000269265"/>
    </source>
</evidence>
<sequence>MNRSVWLRTVATAALPLTMALSCAPLHAEKLDDDASFSLKLSKALRERTFMRAGVIYVDVKTKSGDAYDVTGPVIRRGDVVAAADNAEFEEVRDHQILAGNTLDSQMTIAGLNGLGAPAGVKNKAGNASTVALSIGHYLTDDFTWMIEAYVLAVPPKVKIYGDGINGTGKPNYINGKHILDTRLLPPVVALGRYWGDKNAKFRPYTGVMAMYAIFFDTKATSTLNDYLGGVSPNDTSVSLKNAFGIGPSLGFKYQFNEDWHVSLNIGSVKLKTEGTLTTRNTTFTSSSPALGDYPQPILTAINFTRNRFDNSPDYGPYYAEQGGAVTLFMRHVAQDRGGNLGTYVRKQEATLTNTLMMFSVGRTF</sequence>
<evidence type="ECO:0008006" key="4">
    <source>
        <dbReference type="Google" id="ProtNLM"/>
    </source>
</evidence>
<dbReference type="AlphaFoldDB" id="A0A3R8S3E5"/>
<dbReference type="GO" id="GO:0019867">
    <property type="term" value="C:outer membrane"/>
    <property type="evidence" value="ECO:0007669"/>
    <property type="project" value="InterPro"/>
</dbReference>
<dbReference type="RefSeq" id="WP_125242943.1">
    <property type="nucleotide sequence ID" value="NZ_RSED01000006.1"/>
</dbReference>
<evidence type="ECO:0000256" key="1">
    <source>
        <dbReference type="SAM" id="SignalP"/>
    </source>
</evidence>
<dbReference type="GO" id="GO:0055085">
    <property type="term" value="P:transmembrane transport"/>
    <property type="evidence" value="ECO:0007669"/>
    <property type="project" value="TreeGrafter"/>
</dbReference>
<reference evidence="2 3" key="1">
    <citation type="submission" date="2018-12" db="EMBL/GenBank/DDBJ databases">
        <title>The whole draft genome of Aquabacterium sp. SJQ9.</title>
        <authorList>
            <person name="Sun L."/>
            <person name="Gao X."/>
            <person name="Chen W."/>
            <person name="Huang K."/>
        </authorList>
    </citation>
    <scope>NUCLEOTIDE SEQUENCE [LARGE SCALE GENOMIC DNA]</scope>
    <source>
        <strain evidence="2 3">SJQ9</strain>
    </source>
</reference>
<proteinExistence type="predicted"/>
<keyword evidence="1" id="KW-0732">Signal</keyword>
<accession>A0A3R8S3E5</accession>
<feature type="chain" id="PRO_5018565531" description="OmpW family protein" evidence="1">
    <location>
        <begin position="29"/>
        <end position="365"/>
    </location>
</feature>
<dbReference type="EMBL" id="RSED01000006">
    <property type="protein sequence ID" value="RRS04569.1"/>
    <property type="molecule type" value="Genomic_DNA"/>
</dbReference>
<comment type="caution">
    <text evidence="2">The sequence shown here is derived from an EMBL/GenBank/DDBJ whole genome shotgun (WGS) entry which is preliminary data.</text>
</comment>
<dbReference type="Proteomes" id="UP000269265">
    <property type="component" value="Unassembled WGS sequence"/>
</dbReference>
<dbReference type="PANTHER" id="PTHR36920:SF1">
    <property type="entry name" value="OUTER MEMBRANE PROTEIN W"/>
    <property type="match status" value="1"/>
</dbReference>
<gene>
    <name evidence="2" type="ORF">EIP75_09060</name>
</gene>
<dbReference type="OrthoDB" id="9807574at2"/>
<organism evidence="2 3">
    <name type="scientific">Aquabacterium soli</name>
    <dbReference type="NCBI Taxonomy" id="2493092"/>
    <lineage>
        <taxon>Bacteria</taxon>
        <taxon>Pseudomonadati</taxon>
        <taxon>Pseudomonadota</taxon>
        <taxon>Betaproteobacteria</taxon>
        <taxon>Burkholderiales</taxon>
        <taxon>Aquabacterium</taxon>
    </lineage>
</organism>
<dbReference type="PROSITE" id="PS51257">
    <property type="entry name" value="PROKAR_LIPOPROTEIN"/>
    <property type="match status" value="1"/>
</dbReference>
<name>A0A3R8S3E5_9BURK</name>
<keyword evidence="3" id="KW-1185">Reference proteome</keyword>
<dbReference type="Gene3D" id="2.40.160.20">
    <property type="match status" value="1"/>
</dbReference>
<dbReference type="Pfam" id="PF03922">
    <property type="entry name" value="OmpW"/>
    <property type="match status" value="1"/>
</dbReference>
<protein>
    <recommendedName>
        <fullName evidence="4">OmpW family protein</fullName>
    </recommendedName>
</protein>